<dbReference type="VEuPathDB" id="FungiDB:PV09_07824"/>
<dbReference type="GO" id="GO:0004061">
    <property type="term" value="F:arylformamidase activity"/>
    <property type="evidence" value="ECO:0007669"/>
    <property type="project" value="InterPro"/>
</dbReference>
<gene>
    <name evidence="2" type="ORF">PV09_07824</name>
</gene>
<dbReference type="InterPro" id="IPR007325">
    <property type="entry name" value="KFase/CYL"/>
</dbReference>
<reference evidence="2 3" key="1">
    <citation type="submission" date="2015-01" db="EMBL/GenBank/DDBJ databases">
        <title>The Genome Sequence of Ochroconis gallopava CBS43764.</title>
        <authorList>
            <consortium name="The Broad Institute Genomics Platform"/>
            <person name="Cuomo C."/>
            <person name="de Hoog S."/>
            <person name="Gorbushina A."/>
            <person name="Stielow B."/>
            <person name="Teixiera M."/>
            <person name="Abouelleil A."/>
            <person name="Chapman S.B."/>
            <person name="Priest M."/>
            <person name="Young S.K."/>
            <person name="Wortman J."/>
            <person name="Nusbaum C."/>
            <person name="Birren B."/>
        </authorList>
    </citation>
    <scope>NUCLEOTIDE SEQUENCE [LARGE SCALE GENOMIC DNA]</scope>
    <source>
        <strain evidence="2 3">CBS 43764</strain>
    </source>
</reference>
<dbReference type="SUPFAM" id="SSF102198">
    <property type="entry name" value="Putative cyclase"/>
    <property type="match status" value="1"/>
</dbReference>
<dbReference type="OrthoDB" id="5396at2759"/>
<dbReference type="HOGENOM" id="CLU_030671_1_0_1"/>
<protein>
    <recommendedName>
        <fullName evidence="4">Cyclase</fullName>
    </recommendedName>
</protein>
<dbReference type="Proteomes" id="UP000053259">
    <property type="component" value="Unassembled WGS sequence"/>
</dbReference>
<organism evidence="2 3">
    <name type="scientific">Verruconis gallopava</name>
    <dbReference type="NCBI Taxonomy" id="253628"/>
    <lineage>
        <taxon>Eukaryota</taxon>
        <taxon>Fungi</taxon>
        <taxon>Dikarya</taxon>
        <taxon>Ascomycota</taxon>
        <taxon>Pezizomycotina</taxon>
        <taxon>Dothideomycetes</taxon>
        <taxon>Pleosporomycetidae</taxon>
        <taxon>Venturiales</taxon>
        <taxon>Sympoventuriaceae</taxon>
        <taxon>Verruconis</taxon>
    </lineage>
</organism>
<dbReference type="RefSeq" id="XP_016210498.1">
    <property type="nucleotide sequence ID" value="XM_016361638.1"/>
</dbReference>
<comment type="similarity">
    <text evidence="1">Belongs to the Cyclase 1 superfamily.</text>
</comment>
<dbReference type="GO" id="GO:0019441">
    <property type="term" value="P:L-tryptophan catabolic process to kynurenine"/>
    <property type="evidence" value="ECO:0007669"/>
    <property type="project" value="InterPro"/>
</dbReference>
<proteinExistence type="inferred from homology"/>
<evidence type="ECO:0000313" key="3">
    <source>
        <dbReference type="Proteomes" id="UP000053259"/>
    </source>
</evidence>
<dbReference type="Pfam" id="PF04199">
    <property type="entry name" value="Cyclase"/>
    <property type="match status" value="1"/>
</dbReference>
<name>A0A0D2AND0_9PEZI</name>
<sequence>MHLIHPKQFWQAREKEKNSIRKPISTMKTSDLPLWKDMPAVPGMPHGFAWGLFDKDGKRDELGTLNKLSPEAVLAARDEIKTGVSVSLNWGLEKQHQPGYGRSSLQHRLVDWKKKALELGTPPFFSYDDEISVNTQAGSQWDGQRHWAHQATGLYYNGLAHDEVPDSCHLGVDHWSKAGGIVGRGILVDFASYAEERGIAYDPMTAYKIPLDTVKAIVAEKRIEIRPGDILLMRSGWVKWYEEHSQDERTQKISHGSAWIGMEANQESIAWLWDNHFAAVAGDSIGFETAPLDPVYSFHDNCIAGWGMPIGEMWDLEALADECKKQNRWSFFLTSAPLNLKGGAASPPNAIAIF</sequence>
<evidence type="ECO:0000313" key="2">
    <source>
        <dbReference type="EMBL" id="KIW00629.1"/>
    </source>
</evidence>
<evidence type="ECO:0000256" key="1">
    <source>
        <dbReference type="ARBA" id="ARBA00007865"/>
    </source>
</evidence>
<dbReference type="Gene3D" id="3.50.30.50">
    <property type="entry name" value="Putative cyclase"/>
    <property type="match status" value="1"/>
</dbReference>
<dbReference type="EMBL" id="KN847561">
    <property type="protein sequence ID" value="KIW00629.1"/>
    <property type="molecule type" value="Genomic_DNA"/>
</dbReference>
<dbReference type="InParanoid" id="A0A0D2AND0"/>
<keyword evidence="3" id="KW-1185">Reference proteome</keyword>
<accession>A0A0D2AND0</accession>
<dbReference type="PANTHER" id="PTHR34861">
    <property type="match status" value="1"/>
</dbReference>
<dbReference type="InterPro" id="IPR037175">
    <property type="entry name" value="KFase_sf"/>
</dbReference>
<evidence type="ECO:0008006" key="4">
    <source>
        <dbReference type="Google" id="ProtNLM"/>
    </source>
</evidence>
<dbReference type="AlphaFoldDB" id="A0A0D2AND0"/>
<dbReference type="GeneID" id="27315797"/>